<feature type="compositionally biased region" description="Acidic residues" evidence="1">
    <location>
        <begin position="130"/>
        <end position="144"/>
    </location>
</feature>
<keyword evidence="3" id="KW-1185">Reference proteome</keyword>
<dbReference type="Proteomes" id="UP001295740">
    <property type="component" value="Unassembled WGS sequence"/>
</dbReference>
<sequence>MDGTDANEVVLIRESGFGLLLTATYIGFKPKKDSRGRKIKGPTRAETSVAKSIDSILECDEDGSPQEDGYGFAWRIVPDLELGEIQDGFKSAETDETDDCDTSDKSALSDGCSESDEPAEPAKRVKPAESDDSFDYDDSDGSDE</sequence>
<feature type="compositionally biased region" description="Basic and acidic residues" evidence="1">
    <location>
        <begin position="120"/>
        <end position="129"/>
    </location>
</feature>
<protein>
    <submittedName>
        <fullName evidence="2">Uu.00g144690.m01.CDS01</fullName>
    </submittedName>
</protein>
<reference evidence="2" key="1">
    <citation type="submission" date="2023-10" db="EMBL/GenBank/DDBJ databases">
        <authorList>
            <person name="Hackl T."/>
        </authorList>
    </citation>
    <scope>NUCLEOTIDE SEQUENCE</scope>
</reference>
<gene>
    <name evidence="2" type="ORF">KHLLAP_LOCUS9911</name>
</gene>
<evidence type="ECO:0000313" key="2">
    <source>
        <dbReference type="EMBL" id="CAJ2509443.1"/>
    </source>
</evidence>
<dbReference type="EMBL" id="CAUWAG010000012">
    <property type="protein sequence ID" value="CAJ2509443.1"/>
    <property type="molecule type" value="Genomic_DNA"/>
</dbReference>
<accession>A0AAI8VQX5</accession>
<feature type="region of interest" description="Disordered" evidence="1">
    <location>
        <begin position="86"/>
        <end position="144"/>
    </location>
</feature>
<organism evidence="2 3">
    <name type="scientific">Anthostomella pinea</name>
    <dbReference type="NCBI Taxonomy" id="933095"/>
    <lineage>
        <taxon>Eukaryota</taxon>
        <taxon>Fungi</taxon>
        <taxon>Dikarya</taxon>
        <taxon>Ascomycota</taxon>
        <taxon>Pezizomycotina</taxon>
        <taxon>Sordariomycetes</taxon>
        <taxon>Xylariomycetidae</taxon>
        <taxon>Xylariales</taxon>
        <taxon>Xylariaceae</taxon>
        <taxon>Anthostomella</taxon>
    </lineage>
</organism>
<dbReference type="AlphaFoldDB" id="A0AAI8VQX5"/>
<evidence type="ECO:0000313" key="3">
    <source>
        <dbReference type="Proteomes" id="UP001295740"/>
    </source>
</evidence>
<proteinExistence type="predicted"/>
<comment type="caution">
    <text evidence="2">The sequence shown here is derived from an EMBL/GenBank/DDBJ whole genome shotgun (WGS) entry which is preliminary data.</text>
</comment>
<evidence type="ECO:0000256" key="1">
    <source>
        <dbReference type="SAM" id="MobiDB-lite"/>
    </source>
</evidence>
<name>A0AAI8VQX5_9PEZI</name>